<sequence length="207" mass="22365">MNKLPLLLTALFMLAGCMPTSITRQPSIDVVAVTNKYSLTLSGDALSPREKAGVSNFIARQGMLSNLMVKIEKATQKGESQLEKVRLHLIKSGLYPSQIWVSNKLTQGKGDLTILVESYRSKVLACSAGNPKTTIVNAYHTQHNFGCSNANALAQMIANPKDLIVAQPIDNTQGKKAVSRIDSYFESSTQSQQINPVSPNTTLGGSQ</sequence>
<protein>
    <recommendedName>
        <fullName evidence="3">Pilus assembly protein CpaD</fullName>
    </recommendedName>
</protein>
<gene>
    <name evidence="1" type="ORF">VSA01S_18270</name>
</gene>
<evidence type="ECO:0000313" key="1">
    <source>
        <dbReference type="EMBL" id="GEM75715.1"/>
    </source>
</evidence>
<dbReference type="OrthoDB" id="5813391at2"/>
<comment type="caution">
    <text evidence="1">The sequence shown here is derived from an EMBL/GenBank/DDBJ whole genome shotgun (WGS) entry which is preliminary data.</text>
</comment>
<dbReference type="EMBL" id="BJXJ01000015">
    <property type="protein sequence ID" value="GEM75715.1"/>
    <property type="molecule type" value="Genomic_DNA"/>
</dbReference>
<organism evidence="1 2">
    <name type="scientific">Vibrio sagamiensis NBRC 104589</name>
    <dbReference type="NCBI Taxonomy" id="1219064"/>
    <lineage>
        <taxon>Bacteria</taxon>
        <taxon>Pseudomonadati</taxon>
        <taxon>Pseudomonadota</taxon>
        <taxon>Gammaproteobacteria</taxon>
        <taxon>Vibrionales</taxon>
        <taxon>Vibrionaceae</taxon>
        <taxon>Vibrio</taxon>
    </lineage>
</organism>
<name>A0A511QEI6_9VIBR</name>
<proteinExistence type="predicted"/>
<dbReference type="RefSeq" id="WP_039980242.1">
    <property type="nucleotide sequence ID" value="NZ_BAOJ01000029.1"/>
</dbReference>
<evidence type="ECO:0000313" key="2">
    <source>
        <dbReference type="Proteomes" id="UP000321922"/>
    </source>
</evidence>
<keyword evidence="2" id="KW-1185">Reference proteome</keyword>
<dbReference type="Pfam" id="PF09476">
    <property type="entry name" value="Pilus_CpaD"/>
    <property type="match status" value="1"/>
</dbReference>
<dbReference type="PROSITE" id="PS51257">
    <property type="entry name" value="PROKAR_LIPOPROTEIN"/>
    <property type="match status" value="1"/>
</dbReference>
<dbReference type="Proteomes" id="UP000321922">
    <property type="component" value="Unassembled WGS sequence"/>
</dbReference>
<evidence type="ECO:0008006" key="3">
    <source>
        <dbReference type="Google" id="ProtNLM"/>
    </source>
</evidence>
<accession>A0A511QEI6</accession>
<dbReference type="InterPro" id="IPR019027">
    <property type="entry name" value="Pilus_biogenesis_CpaD-related"/>
</dbReference>
<reference evidence="1 2" key="1">
    <citation type="submission" date="2019-07" db="EMBL/GenBank/DDBJ databases">
        <title>Whole genome shotgun sequence of Vibrio sagamiensis NBRC 104589.</title>
        <authorList>
            <person name="Hosoyama A."/>
            <person name="Uohara A."/>
            <person name="Ohji S."/>
            <person name="Ichikawa N."/>
        </authorList>
    </citation>
    <scope>NUCLEOTIDE SEQUENCE [LARGE SCALE GENOMIC DNA]</scope>
    <source>
        <strain evidence="1 2">NBRC 104589</strain>
    </source>
</reference>
<dbReference type="AlphaFoldDB" id="A0A511QEI6"/>